<keyword evidence="4" id="KW-0695">RNA-directed DNA polymerase</keyword>
<dbReference type="SUPFAM" id="SSF53098">
    <property type="entry name" value="Ribonuclease H-like"/>
    <property type="match status" value="1"/>
</dbReference>
<dbReference type="InterPro" id="IPR036691">
    <property type="entry name" value="Endo/exonu/phosph_ase_sf"/>
</dbReference>
<dbReference type="InterPro" id="IPR027417">
    <property type="entry name" value="P-loop_NTPase"/>
</dbReference>
<evidence type="ECO:0000256" key="1">
    <source>
        <dbReference type="SAM" id="MobiDB-lite"/>
    </source>
</evidence>
<dbReference type="Pfam" id="PF00078">
    <property type="entry name" value="RVT_1"/>
    <property type="match status" value="1"/>
</dbReference>
<keyword evidence="4" id="KW-0548">Nucleotidyltransferase</keyword>
<name>A0A6A4VN56_AMPAM</name>
<dbReference type="InterPro" id="IPR052560">
    <property type="entry name" value="RdDP_mobile_element"/>
</dbReference>
<dbReference type="PANTHER" id="PTHR36688">
    <property type="entry name" value="ENDO/EXONUCLEASE/PHOSPHATASE DOMAIN-CONTAINING PROTEIN"/>
    <property type="match status" value="1"/>
</dbReference>
<evidence type="ECO:0000313" key="5">
    <source>
        <dbReference type="Proteomes" id="UP000440578"/>
    </source>
</evidence>
<dbReference type="Gene3D" id="3.30.420.10">
    <property type="entry name" value="Ribonuclease H-like superfamily/Ribonuclease H"/>
    <property type="match status" value="1"/>
</dbReference>
<feature type="region of interest" description="Disordered" evidence="1">
    <location>
        <begin position="240"/>
        <end position="276"/>
    </location>
</feature>
<dbReference type="SUPFAM" id="SSF56219">
    <property type="entry name" value="DNase I-like"/>
    <property type="match status" value="1"/>
</dbReference>
<feature type="compositionally biased region" description="Basic and acidic residues" evidence="1">
    <location>
        <begin position="240"/>
        <end position="258"/>
    </location>
</feature>
<dbReference type="PROSITE" id="PS50878">
    <property type="entry name" value="RT_POL"/>
    <property type="match status" value="1"/>
</dbReference>
<comment type="caution">
    <text evidence="4">The sequence shown here is derived from an EMBL/GenBank/DDBJ whole genome shotgun (WGS) entry which is preliminary data.</text>
</comment>
<keyword evidence="5" id="KW-1185">Reference proteome</keyword>
<keyword evidence="4" id="KW-0808">Transferase</keyword>
<dbReference type="Pfam" id="PF14529">
    <property type="entry name" value="Exo_endo_phos_2"/>
    <property type="match status" value="1"/>
</dbReference>
<evidence type="ECO:0000259" key="3">
    <source>
        <dbReference type="PROSITE" id="PS50879"/>
    </source>
</evidence>
<dbReference type="Proteomes" id="UP000440578">
    <property type="component" value="Unassembled WGS sequence"/>
</dbReference>
<protein>
    <submittedName>
        <fullName evidence="4">Putative RNA-directed DNA polymerase from transposon BS</fullName>
    </submittedName>
</protein>
<dbReference type="InterPro" id="IPR036397">
    <property type="entry name" value="RNaseH_sf"/>
</dbReference>
<dbReference type="Pfam" id="PF00075">
    <property type="entry name" value="RNase_H"/>
    <property type="match status" value="1"/>
</dbReference>
<dbReference type="PROSITE" id="PS50879">
    <property type="entry name" value="RNASE_H_1"/>
    <property type="match status" value="1"/>
</dbReference>
<accession>A0A6A4VN56</accession>
<dbReference type="OrthoDB" id="6373941at2759"/>
<dbReference type="InterPro" id="IPR005135">
    <property type="entry name" value="Endo/exonuclease/phosphatase"/>
</dbReference>
<dbReference type="InterPro" id="IPR002156">
    <property type="entry name" value="RNaseH_domain"/>
</dbReference>
<proteinExistence type="predicted"/>
<dbReference type="GO" id="GO:0004523">
    <property type="term" value="F:RNA-DNA hybrid ribonuclease activity"/>
    <property type="evidence" value="ECO:0007669"/>
    <property type="project" value="InterPro"/>
</dbReference>
<feature type="domain" description="Reverse transcriptase" evidence="2">
    <location>
        <begin position="542"/>
        <end position="782"/>
    </location>
</feature>
<dbReference type="InterPro" id="IPR012337">
    <property type="entry name" value="RNaseH-like_sf"/>
</dbReference>
<dbReference type="GO" id="GO:0003964">
    <property type="term" value="F:RNA-directed DNA polymerase activity"/>
    <property type="evidence" value="ECO:0007669"/>
    <property type="project" value="UniProtKB-KW"/>
</dbReference>
<dbReference type="AlphaFoldDB" id="A0A6A4VN56"/>
<dbReference type="SUPFAM" id="SSF52540">
    <property type="entry name" value="P-loop containing nucleoside triphosphate hydrolases"/>
    <property type="match status" value="1"/>
</dbReference>
<reference evidence="4 5" key="1">
    <citation type="submission" date="2019-07" db="EMBL/GenBank/DDBJ databases">
        <title>Draft genome assembly of a fouling barnacle, Amphibalanus amphitrite (Darwin, 1854): The first reference genome for Thecostraca.</title>
        <authorList>
            <person name="Kim W."/>
        </authorList>
    </citation>
    <scope>NUCLEOTIDE SEQUENCE [LARGE SCALE GENOMIC DNA]</scope>
    <source>
        <strain evidence="4">SNU_AA5</strain>
        <tissue evidence="4">Soma without cirri and trophi</tissue>
    </source>
</reference>
<evidence type="ECO:0000259" key="2">
    <source>
        <dbReference type="PROSITE" id="PS50878"/>
    </source>
</evidence>
<dbReference type="Gene3D" id="3.60.10.10">
    <property type="entry name" value="Endonuclease/exonuclease/phosphatase"/>
    <property type="match status" value="1"/>
</dbReference>
<dbReference type="EMBL" id="VIIS01001590">
    <property type="protein sequence ID" value="KAF0295986.1"/>
    <property type="molecule type" value="Genomic_DNA"/>
</dbReference>
<dbReference type="CDD" id="cd09276">
    <property type="entry name" value="Rnase_HI_RT_non_LTR"/>
    <property type="match status" value="1"/>
</dbReference>
<dbReference type="PANTHER" id="PTHR36688:SF1">
    <property type="entry name" value="ENDONUCLEASE_EXONUCLEASE_PHOSPHATASE DOMAIN-CONTAINING PROTEIN"/>
    <property type="match status" value="1"/>
</dbReference>
<sequence>MFHDRWEPIGDRRPAPANLPALCRELRARLAAEGIEWLFLVQVTVLPELLAAAESPLPPADLYVSAPAGRGKTLAFVLPLVQARRRGAPAAGSCRSWPGSRDPEKLERLSLFLSRLLVAGTAAAAALPGQFVGRFTTPAELSESFSVVAPQPLKPLLMHHLLRQPDWRRSLVFVNSNEAAHRLELPLSALGAREAEFPGAVPAGQRRRALAEMAALPLTGGGGGEGCRPGRRRRRRHALVTEHSSDARQHTGKVEPFRSRPSSHHLPNRLGQTCHKSADDSTEVCGVRILGKSPISIFNIYRPPIRRSPTDDREDNFDPAALPSDEDAIILGDLNAHHPLWDSGCDTADDVGNRVADWLDSVGWSPLNSGEPTHSSYRSGGSSAPDVAVCSRALARRSTWRVGPDLGSDHLPMLVSISTTPRPEPSTWKPQWSFGKADWVAFKADCEATLLRAEPLHATAQELTTRFTEAIMSASRKYIPRGARKVVKPWALDPELQQAVAERREARRALRPGDPATRDRWVAAKRRAAETEKRVSQAHFRNFVETTLNKPASLGRVTKILKKWEGASDEHRPGQAMTEGDRLLVTDSEKAEAFNATYAHVSRQKYVLLAFDFARAYDTVDHRLLRVRLMELGIPRCFYAWTWQYLRDRRARVEFQSATSGERVYRAGLPQGSVLSPALFLLWAAPLAAELQKTPGTTAFLYADDTAALCSGNNIEVAKLRAEQAADALVKWARASKMVVAGQKTQALVLSQWARDAVNCSVQVAGETVVAGDQLKLLGVTLDRLLHFGAHCRSLRQRVRPRTNQLRLLTGREWGLEERQLRIVASGYIRGALEHAAAAWLPAASPSHIMLLEREMREAARVVTGCPRSTAAHAVMAEAGLAPVAERRTALAARLLAKARALPAGDPLRKVAESQVPTRLSTVTGWRGVGEETWRAAGICPPIEPILPLPDPPWEPSPTVSFGLDIGAAIPTAASDTWKRNAASQHLAALPQCATWVWTDGSATDGVLNGGAGALIVWPDGEERSVRAPAGRLCSSFRAEMVALRTALSFLLESPLHANDPVVICTDSQSALAALREGPAAQHSPLGGAIWRALRGLTAGGRQVHLQWVPSHCGLEGNERADSIAKEASNLAQDQAPIDVQTAHRAAARVARARTIRAWPAGWFRRLTGDRLPPAVAGGDRSAAVDVHQLRAGHWTSSTQWRHRVGLAPSRLAGCEQCDDQHCRAALCPVCREETDTPQHVLLRCPALMATRHRLLGSINPDLEERGLC</sequence>
<organism evidence="4 5">
    <name type="scientific">Amphibalanus amphitrite</name>
    <name type="common">Striped barnacle</name>
    <name type="synonym">Balanus amphitrite</name>
    <dbReference type="NCBI Taxonomy" id="1232801"/>
    <lineage>
        <taxon>Eukaryota</taxon>
        <taxon>Metazoa</taxon>
        <taxon>Ecdysozoa</taxon>
        <taxon>Arthropoda</taxon>
        <taxon>Crustacea</taxon>
        <taxon>Multicrustacea</taxon>
        <taxon>Cirripedia</taxon>
        <taxon>Thoracica</taxon>
        <taxon>Thoracicalcarea</taxon>
        <taxon>Balanomorpha</taxon>
        <taxon>Balanoidea</taxon>
        <taxon>Balanidae</taxon>
        <taxon>Amphibalaninae</taxon>
        <taxon>Amphibalanus</taxon>
    </lineage>
</organism>
<dbReference type="InterPro" id="IPR000477">
    <property type="entry name" value="RT_dom"/>
</dbReference>
<feature type="domain" description="RNase H type-1" evidence="3">
    <location>
        <begin position="991"/>
        <end position="1130"/>
    </location>
</feature>
<dbReference type="Gene3D" id="3.40.50.300">
    <property type="entry name" value="P-loop containing nucleotide triphosphate hydrolases"/>
    <property type="match status" value="1"/>
</dbReference>
<evidence type="ECO:0000313" key="4">
    <source>
        <dbReference type="EMBL" id="KAF0295986.1"/>
    </source>
</evidence>
<gene>
    <name evidence="4" type="primary">RTase_2</name>
    <name evidence="4" type="ORF">FJT64_006590</name>
</gene>
<dbReference type="GO" id="GO:0003676">
    <property type="term" value="F:nucleic acid binding"/>
    <property type="evidence" value="ECO:0007669"/>
    <property type="project" value="InterPro"/>
</dbReference>